<dbReference type="InterPro" id="IPR001789">
    <property type="entry name" value="Sig_transdc_resp-reg_receiver"/>
</dbReference>
<feature type="domain" description="Response regulatory" evidence="4">
    <location>
        <begin position="3"/>
        <end position="119"/>
    </location>
</feature>
<proteinExistence type="predicted"/>
<dbReference type="Gene3D" id="3.40.50.2300">
    <property type="match status" value="1"/>
</dbReference>
<evidence type="ECO:0000256" key="1">
    <source>
        <dbReference type="ARBA" id="ARBA00022553"/>
    </source>
</evidence>
<name>A0A6J4RST0_9ACTN</name>
<dbReference type="PANTHER" id="PTHR44591:SF3">
    <property type="entry name" value="RESPONSE REGULATORY DOMAIN-CONTAINING PROTEIN"/>
    <property type="match status" value="1"/>
</dbReference>
<organism evidence="5">
    <name type="scientific">uncultured Solirubrobacteraceae bacterium</name>
    <dbReference type="NCBI Taxonomy" id="1162706"/>
    <lineage>
        <taxon>Bacteria</taxon>
        <taxon>Bacillati</taxon>
        <taxon>Actinomycetota</taxon>
        <taxon>Thermoleophilia</taxon>
        <taxon>Solirubrobacterales</taxon>
        <taxon>Solirubrobacteraceae</taxon>
        <taxon>environmental samples</taxon>
    </lineage>
</organism>
<dbReference type="AlphaFoldDB" id="A0A6J4RST0"/>
<reference evidence="5" key="1">
    <citation type="submission" date="2020-02" db="EMBL/GenBank/DDBJ databases">
        <authorList>
            <person name="Meier V. D."/>
        </authorList>
    </citation>
    <scope>NUCLEOTIDE SEQUENCE</scope>
    <source>
        <strain evidence="5">AVDCRST_MAG67</strain>
    </source>
</reference>
<dbReference type="EMBL" id="CADCVQ010000025">
    <property type="protein sequence ID" value="CAA9476804.1"/>
    <property type="molecule type" value="Genomic_DNA"/>
</dbReference>
<dbReference type="Pfam" id="PF00072">
    <property type="entry name" value="Response_reg"/>
    <property type="match status" value="1"/>
</dbReference>
<dbReference type="CDD" id="cd17574">
    <property type="entry name" value="REC_OmpR"/>
    <property type="match status" value="1"/>
</dbReference>
<keyword evidence="1 2" id="KW-0597">Phosphoprotein</keyword>
<feature type="region of interest" description="Disordered" evidence="3">
    <location>
        <begin position="126"/>
        <end position="158"/>
    </location>
</feature>
<dbReference type="PROSITE" id="PS50110">
    <property type="entry name" value="RESPONSE_REGULATORY"/>
    <property type="match status" value="1"/>
</dbReference>
<accession>A0A6J4RST0</accession>
<gene>
    <name evidence="5" type="ORF">AVDCRST_MAG67-563</name>
</gene>
<dbReference type="SUPFAM" id="SSF52172">
    <property type="entry name" value="CheY-like"/>
    <property type="match status" value="1"/>
</dbReference>
<evidence type="ECO:0000256" key="3">
    <source>
        <dbReference type="SAM" id="MobiDB-lite"/>
    </source>
</evidence>
<evidence type="ECO:0000259" key="4">
    <source>
        <dbReference type="PROSITE" id="PS50110"/>
    </source>
</evidence>
<dbReference type="SMART" id="SM00448">
    <property type="entry name" value="REC"/>
    <property type="match status" value="1"/>
</dbReference>
<evidence type="ECO:0000313" key="5">
    <source>
        <dbReference type="EMBL" id="CAA9476804.1"/>
    </source>
</evidence>
<protein>
    <submittedName>
        <fullName evidence="5">Phosphate regulon transcriptional regulatory protein PhoB (SphR)</fullName>
    </submittedName>
</protein>
<dbReference type="InterPro" id="IPR011006">
    <property type="entry name" value="CheY-like_superfamily"/>
</dbReference>
<dbReference type="PANTHER" id="PTHR44591">
    <property type="entry name" value="STRESS RESPONSE REGULATOR PROTEIN 1"/>
    <property type="match status" value="1"/>
</dbReference>
<feature type="modified residue" description="4-aspartylphosphate" evidence="2">
    <location>
        <position position="53"/>
    </location>
</feature>
<sequence length="158" mass="16708">MAHILVVDDDRDVRGLVDFRLRKAAHQVLVAPDGAAALELVQDRGAPDLAILDVTMPGMSGLELLVELRRREGLEQLPAIFLSARILPADIAAGRALGATYLTKPFVAPALMAAVDAALGPADAWRSGSVRTPVPADERTPPAPAIPRVLTSRPPPGY</sequence>
<dbReference type="InterPro" id="IPR050595">
    <property type="entry name" value="Bact_response_regulator"/>
</dbReference>
<dbReference type="GO" id="GO:0000160">
    <property type="term" value="P:phosphorelay signal transduction system"/>
    <property type="evidence" value="ECO:0007669"/>
    <property type="project" value="InterPro"/>
</dbReference>
<evidence type="ECO:0000256" key="2">
    <source>
        <dbReference type="PROSITE-ProRule" id="PRU00169"/>
    </source>
</evidence>